<keyword evidence="4" id="KW-0444">Lipid biosynthesis</keyword>
<dbReference type="GO" id="GO:0016132">
    <property type="term" value="P:brassinosteroid biosynthetic process"/>
    <property type="evidence" value="ECO:0007669"/>
    <property type="project" value="TreeGrafter"/>
</dbReference>
<evidence type="ECO:0000256" key="8">
    <source>
        <dbReference type="ARBA" id="ARBA00022824"/>
    </source>
</evidence>
<evidence type="ECO:0000256" key="6">
    <source>
        <dbReference type="ARBA" id="ARBA00022692"/>
    </source>
</evidence>
<name>A0A9P0HIB6_NEZVI</name>
<dbReference type="GO" id="GO:0006695">
    <property type="term" value="P:cholesterol biosynthetic process"/>
    <property type="evidence" value="ECO:0007669"/>
    <property type="project" value="UniProtKB-KW"/>
</dbReference>
<evidence type="ECO:0000256" key="21">
    <source>
        <dbReference type="ARBA" id="ARBA00047795"/>
    </source>
</evidence>
<keyword evidence="6 23" id="KW-0812">Transmembrane</keyword>
<keyword evidence="8" id="KW-0256">Endoplasmic reticulum</keyword>
<dbReference type="InterPro" id="IPR018083">
    <property type="entry name" value="Sterol_reductase_CS"/>
</dbReference>
<evidence type="ECO:0000256" key="18">
    <source>
        <dbReference type="ARBA" id="ARBA00038851"/>
    </source>
</evidence>
<comment type="catalytic activity">
    <reaction evidence="21">
        <text>cholesterol + NADP(+) = 7-dehydrocholesterol + NADPH + H(+)</text>
        <dbReference type="Rhea" id="RHEA:23984"/>
        <dbReference type="ChEBI" id="CHEBI:15378"/>
        <dbReference type="ChEBI" id="CHEBI:16113"/>
        <dbReference type="ChEBI" id="CHEBI:17759"/>
        <dbReference type="ChEBI" id="CHEBI:57783"/>
        <dbReference type="ChEBI" id="CHEBI:58349"/>
        <dbReference type="EC" id="1.3.1.21"/>
    </reaction>
    <physiologicalReaction direction="right-to-left" evidence="21">
        <dbReference type="Rhea" id="RHEA:23986"/>
    </physiologicalReaction>
</comment>
<feature type="transmembrane region" description="Helical" evidence="23">
    <location>
        <begin position="85"/>
        <end position="109"/>
    </location>
</feature>
<evidence type="ECO:0000256" key="9">
    <source>
        <dbReference type="ARBA" id="ARBA00022857"/>
    </source>
</evidence>
<keyword evidence="13" id="KW-0756">Sterol biosynthesis</keyword>
<feature type="transmembrane region" description="Helical" evidence="23">
    <location>
        <begin position="222"/>
        <end position="242"/>
    </location>
</feature>
<keyword evidence="5" id="KW-0153">Cholesterol metabolism</keyword>
<evidence type="ECO:0000256" key="20">
    <source>
        <dbReference type="ARBA" id="ARBA00042688"/>
    </source>
</evidence>
<evidence type="ECO:0000256" key="24">
    <source>
        <dbReference type="SAM" id="SignalP"/>
    </source>
</evidence>
<feature type="signal peptide" evidence="24">
    <location>
        <begin position="1"/>
        <end position="18"/>
    </location>
</feature>
<keyword evidence="9" id="KW-0521">NADP</keyword>
<evidence type="ECO:0000256" key="1">
    <source>
        <dbReference type="ARBA" id="ARBA00004477"/>
    </source>
</evidence>
<evidence type="ECO:0000256" key="23">
    <source>
        <dbReference type="SAM" id="Phobius"/>
    </source>
</evidence>
<keyword evidence="7" id="KW-0152">Cholesterol biosynthesis</keyword>
<dbReference type="PANTHER" id="PTHR21257">
    <property type="entry name" value="DELTA(14)-STEROL REDUCTASE"/>
    <property type="match status" value="1"/>
</dbReference>
<feature type="transmembrane region" description="Helical" evidence="23">
    <location>
        <begin position="54"/>
        <end position="73"/>
    </location>
</feature>
<evidence type="ECO:0000256" key="10">
    <source>
        <dbReference type="ARBA" id="ARBA00022955"/>
    </source>
</evidence>
<dbReference type="Proteomes" id="UP001152798">
    <property type="component" value="Chromosome 5"/>
</dbReference>
<keyword evidence="24" id="KW-0732">Signal</keyword>
<dbReference type="EC" id="1.3.1.21" evidence="18"/>
<feature type="transmembrane region" description="Helical" evidence="23">
    <location>
        <begin position="163"/>
        <end position="181"/>
    </location>
</feature>
<feature type="transmembrane region" description="Helical" evidence="23">
    <location>
        <begin position="312"/>
        <end position="330"/>
    </location>
</feature>
<evidence type="ECO:0000256" key="2">
    <source>
        <dbReference type="ARBA" id="ARBA00004770"/>
    </source>
</evidence>
<keyword evidence="16" id="KW-1207">Sterol metabolism</keyword>
<protein>
    <recommendedName>
        <fullName evidence="19">7-dehydrocholesterol reductase</fullName>
        <ecNumber evidence="18">1.3.1.21</ecNumber>
    </recommendedName>
    <alternativeName>
        <fullName evidence="20">Sterol Delta(7)-reductase</fullName>
    </alternativeName>
</protein>
<evidence type="ECO:0000256" key="14">
    <source>
        <dbReference type="ARBA" id="ARBA00023098"/>
    </source>
</evidence>
<dbReference type="AlphaFoldDB" id="A0A9P0HIB6"/>
<dbReference type="Pfam" id="PF01222">
    <property type="entry name" value="ERG4_ERG24"/>
    <property type="match status" value="1"/>
</dbReference>
<evidence type="ECO:0000313" key="25">
    <source>
        <dbReference type="EMBL" id="CAH1402304.1"/>
    </source>
</evidence>
<keyword evidence="15 23" id="KW-0472">Membrane</keyword>
<gene>
    <name evidence="25" type="ORF">NEZAVI_LOCUS11160</name>
</gene>
<dbReference type="EMBL" id="OV725081">
    <property type="protein sequence ID" value="CAH1402304.1"/>
    <property type="molecule type" value="Genomic_DNA"/>
</dbReference>
<evidence type="ECO:0000313" key="26">
    <source>
        <dbReference type="Proteomes" id="UP001152798"/>
    </source>
</evidence>
<dbReference type="Gene3D" id="1.20.120.1630">
    <property type="match status" value="1"/>
</dbReference>
<dbReference type="InterPro" id="IPR001171">
    <property type="entry name" value="ERG24_DHCR-like"/>
</dbReference>
<evidence type="ECO:0000256" key="22">
    <source>
        <dbReference type="ARBA" id="ARBA00047826"/>
    </source>
</evidence>
<comment type="catalytic activity">
    <reaction evidence="22">
        <text>7-dehydrodesmosterol + NADPH + H(+) = desmosterol + NADP(+)</text>
        <dbReference type="Rhea" id="RHEA:46740"/>
        <dbReference type="ChEBI" id="CHEBI:15378"/>
        <dbReference type="ChEBI" id="CHEBI:17737"/>
        <dbReference type="ChEBI" id="CHEBI:27910"/>
        <dbReference type="ChEBI" id="CHEBI:57783"/>
        <dbReference type="ChEBI" id="CHEBI:58349"/>
    </reaction>
    <physiologicalReaction direction="left-to-right" evidence="22">
        <dbReference type="Rhea" id="RHEA:46741"/>
    </physiologicalReaction>
</comment>
<dbReference type="PROSITE" id="PS01018">
    <property type="entry name" value="STEROL_REDUCT_2"/>
    <property type="match status" value="1"/>
</dbReference>
<evidence type="ECO:0000256" key="4">
    <source>
        <dbReference type="ARBA" id="ARBA00022516"/>
    </source>
</evidence>
<proteinExistence type="inferred from homology"/>
<evidence type="ECO:0000256" key="7">
    <source>
        <dbReference type="ARBA" id="ARBA00022778"/>
    </source>
</evidence>
<comment type="similarity">
    <text evidence="3">Belongs to the ERG4/ERG24 family.</text>
</comment>
<keyword evidence="17" id="KW-0753">Steroid metabolism</keyword>
<feature type="transmembrane region" description="Helical" evidence="23">
    <location>
        <begin position="278"/>
        <end position="300"/>
    </location>
</feature>
<keyword evidence="11 23" id="KW-1133">Transmembrane helix</keyword>
<evidence type="ECO:0000256" key="13">
    <source>
        <dbReference type="ARBA" id="ARBA00023011"/>
    </source>
</evidence>
<comment type="pathway">
    <text evidence="2">Steroid biosynthesis; cholesterol biosynthesis.</text>
</comment>
<feature type="transmembrane region" description="Helical" evidence="23">
    <location>
        <begin position="392"/>
        <end position="418"/>
    </location>
</feature>
<evidence type="ECO:0000256" key="11">
    <source>
        <dbReference type="ARBA" id="ARBA00022989"/>
    </source>
</evidence>
<evidence type="ECO:0000256" key="17">
    <source>
        <dbReference type="ARBA" id="ARBA00023221"/>
    </source>
</evidence>
<keyword evidence="26" id="KW-1185">Reference proteome</keyword>
<evidence type="ECO:0000256" key="3">
    <source>
        <dbReference type="ARBA" id="ARBA00005402"/>
    </source>
</evidence>
<keyword evidence="10" id="KW-0752">Steroid biosynthesis</keyword>
<dbReference type="GO" id="GO:0047598">
    <property type="term" value="F:7-dehydrocholesterol reductase activity"/>
    <property type="evidence" value="ECO:0007669"/>
    <property type="project" value="UniProtKB-EC"/>
</dbReference>
<evidence type="ECO:0000256" key="19">
    <source>
        <dbReference type="ARBA" id="ARBA00039984"/>
    </source>
</evidence>
<keyword evidence="14" id="KW-0443">Lipid metabolism</keyword>
<dbReference type="OrthoDB" id="5326588at2759"/>
<evidence type="ECO:0000256" key="16">
    <source>
        <dbReference type="ARBA" id="ARBA00023166"/>
    </source>
</evidence>
<reference evidence="25" key="1">
    <citation type="submission" date="2022-01" db="EMBL/GenBank/DDBJ databases">
        <authorList>
            <person name="King R."/>
        </authorList>
    </citation>
    <scope>NUCLEOTIDE SEQUENCE</scope>
</reference>
<evidence type="ECO:0000256" key="5">
    <source>
        <dbReference type="ARBA" id="ARBA00022548"/>
    </source>
</evidence>
<accession>A0A9P0HIB6</accession>
<dbReference type="GO" id="GO:0005789">
    <property type="term" value="C:endoplasmic reticulum membrane"/>
    <property type="evidence" value="ECO:0007669"/>
    <property type="project" value="UniProtKB-SubCell"/>
</dbReference>
<feature type="chain" id="PRO_5040206435" description="7-dehydrocholesterol reductase" evidence="24">
    <location>
        <begin position="19"/>
        <end position="452"/>
    </location>
</feature>
<keyword evidence="12" id="KW-0560">Oxidoreductase</keyword>
<comment type="subcellular location">
    <subcellularLocation>
        <location evidence="1">Endoplasmic reticulum membrane</location>
        <topology evidence="1">Multi-pass membrane protein</topology>
    </subcellularLocation>
</comment>
<evidence type="ECO:0000256" key="12">
    <source>
        <dbReference type="ARBA" id="ARBA00023002"/>
    </source>
</evidence>
<dbReference type="PANTHER" id="PTHR21257:SF38">
    <property type="entry name" value="7-DEHYDROCHOLESTEROL REDUCTASE"/>
    <property type="match status" value="1"/>
</dbReference>
<sequence>MRHVCVLIIQLLSPMITSEKETFSTSILQCLSTCSEIMKEVKMNWYNKLRYELAPPVFVIFFTAFSLLIPYFGRDGIELVSLVPSLIGSAFSWTFIGIIFFWAWLWLILERKKYYGPLTTDATTALYKGRGFVYYWATITAYVLCETFRPGLSSIIYNSMPDIIGSLNIVAFSLCVFFYFLPSEIQRNSKFPKVYIFYRGKEIHLKFLGVDAKQLIISRIGLMMWQLLILAFFIASLDIYGFNFPNFTSVLIQSVYLGKFYYWEKGYYYTLDITLDRIGYYLVWGCLVWVPSFYTFTSFFLVGHPPIISNGLAFLFGLFGVVSILMNYWVDAQKLHFRSSPDGRCVIWGNPARFIRAKYKDHLGKEKSSLLLTSGLWGVARHLNYTFEIATSIFWCLPGLWLGIQPLLYIPFIIILLFHRVFRDEEKCEAKYGSFWTQYCEKVPYRLIPNVF</sequence>
<evidence type="ECO:0000256" key="15">
    <source>
        <dbReference type="ARBA" id="ARBA00023136"/>
    </source>
</evidence>
<organism evidence="25 26">
    <name type="scientific">Nezara viridula</name>
    <name type="common">Southern green stink bug</name>
    <name type="synonym">Cimex viridulus</name>
    <dbReference type="NCBI Taxonomy" id="85310"/>
    <lineage>
        <taxon>Eukaryota</taxon>
        <taxon>Metazoa</taxon>
        <taxon>Ecdysozoa</taxon>
        <taxon>Arthropoda</taxon>
        <taxon>Hexapoda</taxon>
        <taxon>Insecta</taxon>
        <taxon>Pterygota</taxon>
        <taxon>Neoptera</taxon>
        <taxon>Paraneoptera</taxon>
        <taxon>Hemiptera</taxon>
        <taxon>Heteroptera</taxon>
        <taxon>Panheteroptera</taxon>
        <taxon>Pentatomomorpha</taxon>
        <taxon>Pentatomoidea</taxon>
        <taxon>Pentatomidae</taxon>
        <taxon>Pentatominae</taxon>
        <taxon>Nezara</taxon>
    </lineage>
</organism>